<feature type="region of interest" description="Disordered" evidence="1">
    <location>
        <begin position="1"/>
        <end position="26"/>
    </location>
</feature>
<sequence>MVEDFEREHEEMEIAMKTDHHSLPPRSTIHGSNEYGNSIKINWNSAYLFISSFVFIVVIASLIFFQLSGHKSEEVDIGLQENNEISYSSGDSLVVDGQENIENNESTIEEDEDLGVTSSSETDSQILDGVEQTTVEVNNDDQDATIHVVAPGENLFRISLKYFGSGEYVEALAKYNGLADVNDIYAGFELKIPSKEILDNID</sequence>
<keyword evidence="2" id="KW-0472">Membrane</keyword>
<evidence type="ECO:0000313" key="4">
    <source>
        <dbReference type="EMBL" id="OEF97259.1"/>
    </source>
</evidence>
<organism evidence="4 5">
    <name type="scientific">Vulcanibacillus modesticaldus</name>
    <dbReference type="NCBI Taxonomy" id="337097"/>
    <lineage>
        <taxon>Bacteria</taxon>
        <taxon>Bacillati</taxon>
        <taxon>Bacillota</taxon>
        <taxon>Bacilli</taxon>
        <taxon>Bacillales</taxon>
        <taxon>Bacillaceae</taxon>
        <taxon>Vulcanibacillus</taxon>
    </lineage>
</organism>
<dbReference type="STRING" id="337097.BHF71_03745"/>
<evidence type="ECO:0000313" key="5">
    <source>
        <dbReference type="Proteomes" id="UP000243739"/>
    </source>
</evidence>
<feature type="domain" description="LysM" evidence="3">
    <location>
        <begin position="145"/>
        <end position="192"/>
    </location>
</feature>
<dbReference type="InterPro" id="IPR036779">
    <property type="entry name" value="LysM_dom_sf"/>
</dbReference>
<dbReference type="EMBL" id="MIJF01000067">
    <property type="protein sequence ID" value="OEF97259.1"/>
    <property type="molecule type" value="Genomic_DNA"/>
</dbReference>
<dbReference type="SMART" id="SM00257">
    <property type="entry name" value="LysM"/>
    <property type="match status" value="1"/>
</dbReference>
<dbReference type="Pfam" id="PF01476">
    <property type="entry name" value="LysM"/>
    <property type="match status" value="1"/>
</dbReference>
<dbReference type="AlphaFoldDB" id="A0A1D2YSF8"/>
<protein>
    <recommendedName>
        <fullName evidence="3">LysM domain-containing protein</fullName>
    </recommendedName>
</protein>
<evidence type="ECO:0000256" key="1">
    <source>
        <dbReference type="SAM" id="MobiDB-lite"/>
    </source>
</evidence>
<accession>A0A1D2YSF8</accession>
<gene>
    <name evidence="4" type="ORF">BHF71_03745</name>
</gene>
<dbReference type="PROSITE" id="PS51782">
    <property type="entry name" value="LYSM"/>
    <property type="match status" value="1"/>
</dbReference>
<evidence type="ECO:0000256" key="2">
    <source>
        <dbReference type="SAM" id="Phobius"/>
    </source>
</evidence>
<dbReference type="SUPFAM" id="SSF54106">
    <property type="entry name" value="LysM domain"/>
    <property type="match status" value="1"/>
</dbReference>
<name>A0A1D2YSF8_9BACI</name>
<dbReference type="OrthoDB" id="2583609at2"/>
<dbReference type="Proteomes" id="UP000243739">
    <property type="component" value="Unassembled WGS sequence"/>
</dbReference>
<proteinExistence type="predicted"/>
<dbReference type="RefSeq" id="WP_069657472.1">
    <property type="nucleotide sequence ID" value="NZ_MIJF01000067.1"/>
</dbReference>
<dbReference type="InterPro" id="IPR018392">
    <property type="entry name" value="LysM"/>
</dbReference>
<dbReference type="Gene3D" id="3.10.350.10">
    <property type="entry name" value="LysM domain"/>
    <property type="match status" value="1"/>
</dbReference>
<keyword evidence="2" id="KW-0812">Transmembrane</keyword>
<keyword evidence="5" id="KW-1185">Reference proteome</keyword>
<evidence type="ECO:0000259" key="3">
    <source>
        <dbReference type="PROSITE" id="PS51782"/>
    </source>
</evidence>
<comment type="caution">
    <text evidence="4">The sequence shown here is derived from an EMBL/GenBank/DDBJ whole genome shotgun (WGS) entry which is preliminary data.</text>
</comment>
<reference evidence="4 5" key="1">
    <citation type="submission" date="2016-09" db="EMBL/GenBank/DDBJ databases">
        <title>Draft genome sequence for the type strain of Vulcanibacillus modesticaldus BR, a strictly anaerobic, moderately thermophilic, and nitrate-reducing bacterium from deep sea-hydrothermal vents of the Mid-Atlantic Ridge.</title>
        <authorList>
            <person name="Abin C.A."/>
            <person name="Hollibaugh J.T."/>
        </authorList>
    </citation>
    <scope>NUCLEOTIDE SEQUENCE [LARGE SCALE GENOMIC DNA]</scope>
    <source>
        <strain evidence="4 5">BR</strain>
    </source>
</reference>
<keyword evidence="2" id="KW-1133">Transmembrane helix</keyword>
<feature type="compositionally biased region" description="Basic and acidic residues" evidence="1">
    <location>
        <begin position="1"/>
        <end position="22"/>
    </location>
</feature>
<feature type="transmembrane region" description="Helical" evidence="2">
    <location>
        <begin position="46"/>
        <end position="65"/>
    </location>
</feature>